<gene>
    <name evidence="2" type="ORF">DEA37_0002035</name>
</gene>
<evidence type="ECO:0000313" key="3">
    <source>
        <dbReference type="Proteomes" id="UP000324629"/>
    </source>
</evidence>
<name>A0A5J4NNC2_9TREM</name>
<dbReference type="EMBL" id="QNGE01001755">
    <property type="protein sequence ID" value="KAA3676899.1"/>
    <property type="molecule type" value="Genomic_DNA"/>
</dbReference>
<organism evidence="2 3">
    <name type="scientific">Paragonimus westermani</name>
    <dbReference type="NCBI Taxonomy" id="34504"/>
    <lineage>
        <taxon>Eukaryota</taxon>
        <taxon>Metazoa</taxon>
        <taxon>Spiralia</taxon>
        <taxon>Lophotrochozoa</taxon>
        <taxon>Platyhelminthes</taxon>
        <taxon>Trematoda</taxon>
        <taxon>Digenea</taxon>
        <taxon>Plagiorchiida</taxon>
        <taxon>Troglotremata</taxon>
        <taxon>Troglotrematidae</taxon>
        <taxon>Paragonimus</taxon>
    </lineage>
</organism>
<accession>A0A5J4NNC2</accession>
<sequence>MCNLIFFTYFQSILTSYPSEAPLNNPPGGQNLPGIIAAVSVEPSSSAGSGVVLRRHLPASSDVHSTDTTHSDPHRPHGYTYREPDLTLAITPKTLFLDIRPVHRLISVESLRPLPRPAVPERKLDCLINVIGPRPPDGLCDPIQRPVIKINDSMLPCVSSLTDTSTGYPLPTHVSRQSCLFPPHWRSVSNVREATDSSFHSRTRWKSSSDILIALHSAAGPIDMFDPSFRSVCLTYGDPHKECPQNQYRVSSIGQLSSTLFGRTLSVDELTSESTKPTSNLHSAYKKTRFHKSKGRRERLSRSMESFSSVVSPQLINHGRVRKPPGLLAGTDYVQSSSKNCDDLETESVISEPFGTCEATQSDKSSLSDAVNIYTMDVNLYTFRIATSSQLSHCSRASAAEDFGARETLDIAVPSTEVYELAVSTDELTNKLSLRAQPDQPVRLLEDELDALADRETTSCWLHLFRQHVDEQSKKSALCVFFRLRSLPG</sequence>
<evidence type="ECO:0000313" key="2">
    <source>
        <dbReference type="EMBL" id="KAA3676899.1"/>
    </source>
</evidence>
<dbReference type="AlphaFoldDB" id="A0A5J4NNC2"/>
<feature type="region of interest" description="Disordered" evidence="1">
    <location>
        <begin position="59"/>
        <end position="81"/>
    </location>
</feature>
<proteinExistence type="predicted"/>
<reference evidence="2 3" key="1">
    <citation type="journal article" date="2019" name="Gigascience">
        <title>Whole-genome sequence of the oriental lung fluke Paragonimus westermani.</title>
        <authorList>
            <person name="Oey H."/>
            <person name="Zakrzewski M."/>
            <person name="Narain K."/>
            <person name="Devi K.R."/>
            <person name="Agatsuma T."/>
            <person name="Nawaratna S."/>
            <person name="Gobert G.N."/>
            <person name="Jones M.K."/>
            <person name="Ragan M.A."/>
            <person name="McManus D.P."/>
            <person name="Krause L."/>
        </authorList>
    </citation>
    <scope>NUCLEOTIDE SEQUENCE [LARGE SCALE GENOMIC DNA]</scope>
    <source>
        <strain evidence="2 3">IND2009</strain>
    </source>
</reference>
<keyword evidence="3" id="KW-1185">Reference proteome</keyword>
<evidence type="ECO:0000256" key="1">
    <source>
        <dbReference type="SAM" id="MobiDB-lite"/>
    </source>
</evidence>
<protein>
    <submittedName>
        <fullName evidence="2">Uncharacterized protein</fullName>
    </submittedName>
</protein>
<comment type="caution">
    <text evidence="2">The sequence shown here is derived from an EMBL/GenBank/DDBJ whole genome shotgun (WGS) entry which is preliminary data.</text>
</comment>
<dbReference type="Proteomes" id="UP000324629">
    <property type="component" value="Unassembled WGS sequence"/>
</dbReference>
<feature type="compositionally biased region" description="Basic and acidic residues" evidence="1">
    <location>
        <begin position="64"/>
        <end position="81"/>
    </location>
</feature>